<evidence type="ECO:0000256" key="1">
    <source>
        <dbReference type="ARBA" id="ARBA00022722"/>
    </source>
</evidence>
<dbReference type="PANTHER" id="PTHR42646:SF2">
    <property type="entry name" value="5'-3' EXONUCLEASE FAMILY PROTEIN"/>
    <property type="match status" value="1"/>
</dbReference>
<dbReference type="SMART" id="SM00475">
    <property type="entry name" value="53EXOc"/>
    <property type="match status" value="1"/>
</dbReference>
<dbReference type="InterPro" id="IPR008918">
    <property type="entry name" value="HhH2"/>
</dbReference>
<feature type="domain" description="5'-3' exonuclease" evidence="4">
    <location>
        <begin position="1"/>
        <end position="217"/>
    </location>
</feature>
<dbReference type="InterPro" id="IPR038969">
    <property type="entry name" value="FEN"/>
</dbReference>
<dbReference type="SMART" id="SM00279">
    <property type="entry name" value="HhH2"/>
    <property type="match status" value="1"/>
</dbReference>
<dbReference type="SUPFAM" id="SSF88723">
    <property type="entry name" value="PIN domain-like"/>
    <property type="match status" value="1"/>
</dbReference>
<dbReference type="Pfam" id="PF02739">
    <property type="entry name" value="5_3_exonuc_N"/>
    <property type="match status" value="1"/>
</dbReference>
<gene>
    <name evidence="5" type="ORF">COU96_00820</name>
</gene>
<dbReference type="Pfam" id="PF01367">
    <property type="entry name" value="5_3_exonuc"/>
    <property type="match status" value="1"/>
</dbReference>
<keyword evidence="2" id="KW-0378">Hydrolase</keyword>
<dbReference type="EMBL" id="PFEL01000039">
    <property type="protein sequence ID" value="PJE69246.1"/>
    <property type="molecule type" value="Genomic_DNA"/>
</dbReference>
<evidence type="ECO:0000256" key="3">
    <source>
        <dbReference type="ARBA" id="ARBA00023125"/>
    </source>
</evidence>
<dbReference type="SUPFAM" id="SSF47807">
    <property type="entry name" value="5' to 3' exonuclease, C-terminal subdomain"/>
    <property type="match status" value="1"/>
</dbReference>
<protein>
    <recommendedName>
        <fullName evidence="4">5'-3' exonuclease domain-containing protein</fullName>
    </recommendedName>
</protein>
<accession>A0A2M8L620</accession>
<keyword evidence="1" id="KW-0540">Nuclease</keyword>
<evidence type="ECO:0000313" key="5">
    <source>
        <dbReference type="EMBL" id="PJE69246.1"/>
    </source>
</evidence>
<dbReference type="GO" id="GO:0033567">
    <property type="term" value="P:DNA replication, Okazaki fragment processing"/>
    <property type="evidence" value="ECO:0007669"/>
    <property type="project" value="InterPro"/>
</dbReference>
<dbReference type="Gene3D" id="1.10.150.20">
    <property type="entry name" value="5' to 3' exonuclease, C-terminal subdomain"/>
    <property type="match status" value="1"/>
</dbReference>
<dbReference type="GO" id="GO:0003677">
    <property type="term" value="F:DNA binding"/>
    <property type="evidence" value="ECO:0007669"/>
    <property type="project" value="UniProtKB-KW"/>
</dbReference>
<keyword evidence="3" id="KW-0238">DNA-binding</keyword>
<dbReference type="AlphaFoldDB" id="A0A2M8L620"/>
<evidence type="ECO:0000313" key="6">
    <source>
        <dbReference type="Proteomes" id="UP000229500"/>
    </source>
</evidence>
<organism evidence="5 6">
    <name type="scientific">Candidatus Shapirobacteria bacterium CG10_big_fil_rev_8_21_14_0_10_38_14</name>
    <dbReference type="NCBI Taxonomy" id="1974483"/>
    <lineage>
        <taxon>Bacteria</taxon>
        <taxon>Candidatus Shapironibacteriota</taxon>
    </lineage>
</organism>
<dbReference type="CDD" id="cd09898">
    <property type="entry name" value="H3TH_53EXO"/>
    <property type="match status" value="1"/>
</dbReference>
<dbReference type="GO" id="GO:0008409">
    <property type="term" value="F:5'-3' exonuclease activity"/>
    <property type="evidence" value="ECO:0007669"/>
    <property type="project" value="InterPro"/>
</dbReference>
<sequence length="261" mass="29519">MIDDLKADYIAVAFDLPKPTFRHKEFIGYQAKRPQMDAELKDQIERVHQVVRILNMPIFEKAGFEADDVIGTLAKQASKKNIATIIVTGDRDMMQLVDKKVKVYAPIRGFSGAELFDQKKVQYLLGVWPKQIVDYKALMGDASDNYPGVPGIGPKTAVQLLERYQNLDAIYSHIGKIKPTVAKKLTQGVEGAILSKKLAKIVTDAPVKLNLRACRVHDYSHEKAVELFKELEFRSLIKKLPGVDQKQEAIKREKDKQMELL</sequence>
<comment type="caution">
    <text evidence="5">The sequence shown here is derived from an EMBL/GenBank/DDBJ whole genome shotgun (WGS) entry which is preliminary data.</text>
</comment>
<proteinExistence type="predicted"/>
<dbReference type="PANTHER" id="PTHR42646">
    <property type="entry name" value="FLAP ENDONUCLEASE XNI"/>
    <property type="match status" value="1"/>
</dbReference>
<reference evidence="6" key="1">
    <citation type="submission" date="2017-09" db="EMBL/GenBank/DDBJ databases">
        <title>Depth-based differentiation of microbial function through sediment-hosted aquifers and enrichment of novel symbionts in the deep terrestrial subsurface.</title>
        <authorList>
            <person name="Probst A.J."/>
            <person name="Ladd B."/>
            <person name="Jarett J.K."/>
            <person name="Geller-Mcgrath D.E."/>
            <person name="Sieber C.M.K."/>
            <person name="Emerson J.B."/>
            <person name="Anantharaman K."/>
            <person name="Thomas B.C."/>
            <person name="Malmstrom R."/>
            <person name="Stieglmeier M."/>
            <person name="Klingl A."/>
            <person name="Woyke T."/>
            <person name="Ryan C.M."/>
            <person name="Banfield J.F."/>
        </authorList>
    </citation>
    <scope>NUCLEOTIDE SEQUENCE [LARGE SCALE GENOMIC DNA]</scope>
</reference>
<evidence type="ECO:0000256" key="2">
    <source>
        <dbReference type="ARBA" id="ARBA00022801"/>
    </source>
</evidence>
<evidence type="ECO:0000259" key="4">
    <source>
        <dbReference type="SMART" id="SM00475"/>
    </source>
</evidence>
<dbReference type="Proteomes" id="UP000229500">
    <property type="component" value="Unassembled WGS sequence"/>
</dbReference>
<dbReference type="InterPro" id="IPR002421">
    <property type="entry name" value="5-3_exonuclease"/>
</dbReference>
<dbReference type="Gene3D" id="3.40.50.1010">
    <property type="entry name" value="5'-nuclease"/>
    <property type="match status" value="1"/>
</dbReference>
<dbReference type="GO" id="GO:0017108">
    <property type="term" value="F:5'-flap endonuclease activity"/>
    <property type="evidence" value="ECO:0007669"/>
    <property type="project" value="InterPro"/>
</dbReference>
<dbReference type="InterPro" id="IPR020046">
    <property type="entry name" value="5-3_exonucl_a-hlix_arch_N"/>
</dbReference>
<dbReference type="FunFam" id="1.10.150.20:FF:000003">
    <property type="entry name" value="DNA polymerase I"/>
    <property type="match status" value="1"/>
</dbReference>
<name>A0A2M8L620_9BACT</name>
<dbReference type="InterPro" id="IPR029060">
    <property type="entry name" value="PIN-like_dom_sf"/>
</dbReference>
<dbReference type="CDD" id="cd09859">
    <property type="entry name" value="PIN_53EXO"/>
    <property type="match status" value="1"/>
</dbReference>
<dbReference type="InterPro" id="IPR020045">
    <property type="entry name" value="DNA_polI_H3TH"/>
</dbReference>
<dbReference type="InterPro" id="IPR036279">
    <property type="entry name" value="5-3_exonuclease_C_sf"/>
</dbReference>